<dbReference type="AlphaFoldDB" id="A0A3M7SDF5"/>
<dbReference type="OrthoDB" id="10265969at2759"/>
<dbReference type="SUPFAM" id="SSF47762">
    <property type="entry name" value="PAH2 domain"/>
    <property type="match status" value="3"/>
</dbReference>
<evidence type="ECO:0000313" key="18">
    <source>
        <dbReference type="Proteomes" id="UP000276133"/>
    </source>
</evidence>
<dbReference type="InterPro" id="IPR013194">
    <property type="entry name" value="HDAC_interact_dom"/>
</dbReference>
<protein>
    <recommendedName>
        <fullName evidence="11">Paired amphipathic helix protein Sin3b</fullName>
    </recommendedName>
    <alternativeName>
        <fullName evidence="12">Histone deacetylase complex subunit Sin3b</fullName>
    </alternativeName>
    <alternativeName>
        <fullName evidence="13">Transcriptional corepressor Sin3b</fullName>
    </alternativeName>
</protein>
<keyword evidence="6" id="KW-0805">Transcription regulation</keyword>
<evidence type="ECO:0000259" key="16">
    <source>
        <dbReference type="SMART" id="SM00761"/>
    </source>
</evidence>
<dbReference type="GO" id="GO:0003714">
    <property type="term" value="F:transcription corepressor activity"/>
    <property type="evidence" value="ECO:0007669"/>
    <property type="project" value="InterPro"/>
</dbReference>
<name>A0A3M7SDF5_BRAPC</name>
<comment type="caution">
    <text evidence="17">The sequence shown here is derived from an EMBL/GenBank/DDBJ whole genome shotgun (WGS) entry which is preliminary data.</text>
</comment>
<comment type="subcellular location">
    <subcellularLocation>
        <location evidence="1 14">Nucleus</location>
    </subcellularLocation>
</comment>
<evidence type="ECO:0000256" key="4">
    <source>
        <dbReference type="ARBA" id="ARBA00022737"/>
    </source>
</evidence>
<dbReference type="Pfam" id="PF08295">
    <property type="entry name" value="Sin3_corepress"/>
    <property type="match status" value="1"/>
</dbReference>
<feature type="compositionally biased region" description="Low complexity" evidence="15">
    <location>
        <begin position="394"/>
        <end position="403"/>
    </location>
</feature>
<dbReference type="Gene3D" id="1.20.1160.11">
    <property type="entry name" value="Paired amphipathic helix"/>
    <property type="match status" value="3"/>
</dbReference>
<dbReference type="Pfam" id="PF02671">
    <property type="entry name" value="PAH"/>
    <property type="match status" value="3"/>
</dbReference>
<keyword evidence="7" id="KW-0804">Transcription</keyword>
<evidence type="ECO:0000256" key="7">
    <source>
        <dbReference type="ARBA" id="ARBA00023163"/>
    </source>
</evidence>
<dbReference type="PANTHER" id="PTHR12346:SF0">
    <property type="entry name" value="SIN3A, ISOFORM G"/>
    <property type="match status" value="1"/>
</dbReference>
<gene>
    <name evidence="17" type="ORF">BpHYR1_008955</name>
</gene>
<keyword evidence="3" id="KW-0597">Phosphoprotein</keyword>
<dbReference type="GO" id="GO:0070822">
    <property type="term" value="C:Sin3-type complex"/>
    <property type="evidence" value="ECO:0007669"/>
    <property type="project" value="TreeGrafter"/>
</dbReference>
<comment type="function">
    <text evidence="9">Acts as a transcriptional repressor. Interacts with MXI1 to repress MYC responsive genes and antagonize MYC oncogenic activities. Interacts with MAD-MAX heterodimers by binding to MAD. The heterodimer then represses transcription by tethering SIN3B to DNA. Also forms a complex with FOXK1 which represses transcription. With FOXK1, regulates cell cycle progression probably by repressing cell cycle inhibitor genes expression. As part of the SIN3B complex represses transcription and counteracts the histone acetyltransferase activity of EP300 through the recognition H3K27ac marks by PHF12 and the activity of the histone deacetylase HDAC2. SIN3B complex is recruited downstream of the constitutively active genes transcriptional start sites through interaction with histones and mitigates histone acetylation and RNA polymerase II progression within transcribed regions contributing to the regulation of transcription.</text>
</comment>
<evidence type="ECO:0000256" key="6">
    <source>
        <dbReference type="ARBA" id="ARBA00023015"/>
    </source>
</evidence>
<keyword evidence="5" id="KW-0832">Ubl conjugation</keyword>
<evidence type="ECO:0000256" key="2">
    <source>
        <dbReference type="ARBA" id="ARBA00022491"/>
    </source>
</evidence>
<evidence type="ECO:0000256" key="1">
    <source>
        <dbReference type="ARBA" id="ARBA00004123"/>
    </source>
</evidence>
<dbReference type="GO" id="GO:0000122">
    <property type="term" value="P:negative regulation of transcription by RNA polymerase II"/>
    <property type="evidence" value="ECO:0007669"/>
    <property type="project" value="TreeGrafter"/>
</dbReference>
<keyword evidence="2" id="KW-0678">Repressor</keyword>
<evidence type="ECO:0000313" key="17">
    <source>
        <dbReference type="EMBL" id="RNA33806.1"/>
    </source>
</evidence>
<evidence type="ECO:0000256" key="13">
    <source>
        <dbReference type="ARBA" id="ARBA00081273"/>
    </source>
</evidence>
<dbReference type="InterPro" id="IPR039774">
    <property type="entry name" value="Sin3-like"/>
</dbReference>
<keyword evidence="18" id="KW-1185">Reference proteome</keyword>
<evidence type="ECO:0000256" key="15">
    <source>
        <dbReference type="SAM" id="MobiDB-lite"/>
    </source>
</evidence>
<evidence type="ECO:0000256" key="14">
    <source>
        <dbReference type="PROSITE-ProRule" id="PRU00810"/>
    </source>
</evidence>
<evidence type="ECO:0000256" key="10">
    <source>
        <dbReference type="ARBA" id="ARBA00061899"/>
    </source>
</evidence>
<keyword evidence="4" id="KW-0677">Repeat</keyword>
<evidence type="ECO:0000256" key="11">
    <source>
        <dbReference type="ARBA" id="ARBA00068511"/>
    </source>
</evidence>
<dbReference type="SMART" id="SM00761">
    <property type="entry name" value="HDAC_interact"/>
    <property type="match status" value="1"/>
</dbReference>
<accession>A0A3M7SDF5</accession>
<evidence type="ECO:0000256" key="3">
    <source>
        <dbReference type="ARBA" id="ARBA00022553"/>
    </source>
</evidence>
<dbReference type="STRING" id="10195.A0A3M7SDF5"/>
<evidence type="ECO:0000256" key="8">
    <source>
        <dbReference type="ARBA" id="ARBA00023242"/>
    </source>
</evidence>
<evidence type="ECO:0000256" key="9">
    <source>
        <dbReference type="ARBA" id="ARBA00054574"/>
    </source>
</evidence>
<feature type="compositionally biased region" description="Basic and acidic residues" evidence="15">
    <location>
        <begin position="897"/>
        <end position="915"/>
    </location>
</feature>
<evidence type="ECO:0000256" key="12">
    <source>
        <dbReference type="ARBA" id="ARBA00075095"/>
    </source>
</evidence>
<dbReference type="FunFam" id="1.20.1160.11:FF:000005">
    <property type="entry name" value="SIN3 transcription regulator family member B"/>
    <property type="match status" value="1"/>
</dbReference>
<proteinExistence type="predicted"/>
<comment type="subunit">
    <text evidence="10">Component of the SIN3B complex, which includes SIN3B, HDAC2 or HDAC1, PHF12 and MORF4L1. Interacts with FOXK1/MNF, MXI, MAD, NCOR1 and SAP30. Interaction with SUDS3 enhances the interaction with HDAC1 to form a complex. Interacts with CRY1, HCFC1, MAD3, MAD4, MAEL, REST, RNF220 and SETDB1. Interacts with C6orf89. Interacts with MYT1L.</text>
</comment>
<reference evidence="17 18" key="1">
    <citation type="journal article" date="2018" name="Sci. Rep.">
        <title>Genomic signatures of local adaptation to the degree of environmental predictability in rotifers.</title>
        <authorList>
            <person name="Franch-Gras L."/>
            <person name="Hahn C."/>
            <person name="Garcia-Roger E.M."/>
            <person name="Carmona M.J."/>
            <person name="Serra M."/>
            <person name="Gomez A."/>
        </authorList>
    </citation>
    <scope>NUCLEOTIDE SEQUENCE [LARGE SCALE GENOMIC DNA]</scope>
    <source>
        <strain evidence="17">HYR1</strain>
    </source>
</reference>
<evidence type="ECO:0000256" key="5">
    <source>
        <dbReference type="ARBA" id="ARBA00022843"/>
    </source>
</evidence>
<feature type="domain" description="Histone deacetylase interacting" evidence="16">
    <location>
        <begin position="568"/>
        <end position="667"/>
    </location>
</feature>
<dbReference type="PROSITE" id="PS51477">
    <property type="entry name" value="PAH"/>
    <property type="match status" value="3"/>
</dbReference>
<dbReference type="PANTHER" id="PTHR12346">
    <property type="entry name" value="SIN3B-RELATED"/>
    <property type="match status" value="1"/>
</dbReference>
<dbReference type="Proteomes" id="UP000276133">
    <property type="component" value="Unassembled WGS sequence"/>
</dbReference>
<feature type="region of interest" description="Disordered" evidence="15">
    <location>
        <begin position="867"/>
        <end position="953"/>
    </location>
</feature>
<dbReference type="FunFam" id="1.20.1160.11:FF:000002">
    <property type="entry name" value="Paired amphipathic helix protein SIN3"/>
    <property type="match status" value="1"/>
</dbReference>
<keyword evidence="8 14" id="KW-0539">Nucleus</keyword>
<organism evidence="17 18">
    <name type="scientific">Brachionus plicatilis</name>
    <name type="common">Marine rotifer</name>
    <name type="synonym">Brachionus muelleri</name>
    <dbReference type="NCBI Taxonomy" id="10195"/>
    <lineage>
        <taxon>Eukaryota</taxon>
        <taxon>Metazoa</taxon>
        <taxon>Spiralia</taxon>
        <taxon>Gnathifera</taxon>
        <taxon>Rotifera</taxon>
        <taxon>Eurotatoria</taxon>
        <taxon>Monogononta</taxon>
        <taxon>Pseudotrocha</taxon>
        <taxon>Ploima</taxon>
        <taxon>Brachionidae</taxon>
        <taxon>Brachionus</taxon>
    </lineage>
</organism>
<dbReference type="FunFam" id="1.20.1160.11:FF:000001">
    <property type="entry name" value="Paired amphipathic helix protein Sin3"/>
    <property type="match status" value="1"/>
</dbReference>
<feature type="compositionally biased region" description="Polar residues" evidence="15">
    <location>
        <begin position="352"/>
        <end position="362"/>
    </location>
</feature>
<feature type="region of interest" description="Disordered" evidence="15">
    <location>
        <begin position="352"/>
        <end position="448"/>
    </location>
</feature>
<feature type="compositionally biased region" description="Polar residues" evidence="15">
    <location>
        <begin position="424"/>
        <end position="433"/>
    </location>
</feature>
<dbReference type="InterPro" id="IPR003822">
    <property type="entry name" value="PAH"/>
</dbReference>
<sequence length="953" mass="106187">MTSLGSSNSTSSNSSAASLANSIAAQASGQPGSVFPRLKVEDALTYLDQVKLQFERQPEVYNQFLDIMKEFKSQAIDTPGVISRVSTLFKGHNDLIEGFNTFLPPGYKIEIQANDLVHYTAPNSSMSTLVNQNVVVKPKNVQQTMSASAIVPATLVTNNGTQLPLNLAGANLVKSETPKLEPIVLATIPNNSNFKNLAQPLKLAPVTSTPSLVPLQNQPAQISVSTNQASTINAANAIVQQIANPQSSQSQAPSSQVEFGHAINYVNKIKARFSNQPEVYKSFLEILHTYQKQQKNMKDGIIPTNFLSESEVYAKVASLFKNQEDLLVEFSQFLPDANANQNNQTNSLATSDLSQLSAAPSQPANPPVSPKVKSEQNQTSTEPHRPLTPGDNASVSSISSNSSQKPIKRPTTSIPICSKKPKLNATQTQKPSPQSTPKPAQPSNLTNKSLTLTKHQPQAGPDSLRFGPINEITFFEKLKKALRTPQVYENFLKCLALFNQNIITTSELIKLVEPFLSKFSNLYRWFKDYVENIPFNGALNADCYSTDSAKEKISLPANNIHLEIDYLACKQYGASYRDISSYPQPISSGQTELCKLVLNSSYVSFPSWSEDSTFVTSRKNQYEDQMFRIEDERFELDVVLETNLCTIKVLENLMSKMGRMKSDELAKFKLDDSLGGDSQIVHMKAVQRIYADKSKDFIEGLKQNPQVAVPLVLKRLKAKDEEWREAKKNLEKTWREQVEKNYLKSLDYLATPFKQNDQKFLKTKSMINEIESIYNERNEAREESLAASGAHQSVVAGEAIKNCVLNHSDPHLVFRYEDKSVLEDAAALIIHHVKRQTTIQKEDKHKIKQIVYLFLPDLFFVSRGTLSDDESSDKLESDDNSGKKLRSNNGNGTPAARHTDTNKRRLTDVDVERNRNLPNEYKSPKAINDDNSLDDAESIDKHQEQDVTNAKNS</sequence>
<dbReference type="EMBL" id="REGN01001577">
    <property type="protein sequence ID" value="RNA33806.1"/>
    <property type="molecule type" value="Genomic_DNA"/>
</dbReference>
<dbReference type="InterPro" id="IPR036600">
    <property type="entry name" value="PAH_sf"/>
</dbReference>
<feature type="compositionally biased region" description="Basic and acidic residues" evidence="15">
    <location>
        <begin position="872"/>
        <end position="882"/>
    </location>
</feature>